<feature type="region of interest" description="Disordered" evidence="1">
    <location>
        <begin position="169"/>
        <end position="222"/>
    </location>
</feature>
<reference evidence="2" key="1">
    <citation type="journal article" date="2020" name="Stud. Mycol.">
        <title>101 Dothideomycetes genomes: a test case for predicting lifestyles and emergence of pathogens.</title>
        <authorList>
            <person name="Haridas S."/>
            <person name="Albert R."/>
            <person name="Binder M."/>
            <person name="Bloem J."/>
            <person name="Labutti K."/>
            <person name="Salamov A."/>
            <person name="Andreopoulos B."/>
            <person name="Baker S."/>
            <person name="Barry K."/>
            <person name="Bills G."/>
            <person name="Bluhm B."/>
            <person name="Cannon C."/>
            <person name="Castanera R."/>
            <person name="Culley D."/>
            <person name="Daum C."/>
            <person name="Ezra D."/>
            <person name="Gonzalez J."/>
            <person name="Henrissat B."/>
            <person name="Kuo A."/>
            <person name="Liang C."/>
            <person name="Lipzen A."/>
            <person name="Lutzoni F."/>
            <person name="Magnuson J."/>
            <person name="Mondo S."/>
            <person name="Nolan M."/>
            <person name="Ohm R."/>
            <person name="Pangilinan J."/>
            <person name="Park H.-J."/>
            <person name="Ramirez L."/>
            <person name="Alfaro M."/>
            <person name="Sun H."/>
            <person name="Tritt A."/>
            <person name="Yoshinaga Y."/>
            <person name="Zwiers L.-H."/>
            <person name="Turgeon B."/>
            <person name="Goodwin S."/>
            <person name="Spatafora J."/>
            <person name="Crous P."/>
            <person name="Grigoriev I."/>
        </authorList>
    </citation>
    <scope>NUCLEOTIDE SEQUENCE</scope>
    <source>
        <strain evidence="2">CBS 379.55</strain>
    </source>
</reference>
<dbReference type="Proteomes" id="UP000800097">
    <property type="component" value="Unassembled WGS sequence"/>
</dbReference>
<feature type="compositionally biased region" description="Basic residues" evidence="1">
    <location>
        <begin position="384"/>
        <end position="393"/>
    </location>
</feature>
<feature type="region of interest" description="Disordered" evidence="1">
    <location>
        <begin position="257"/>
        <end position="331"/>
    </location>
</feature>
<keyword evidence="3" id="KW-1185">Reference proteome</keyword>
<accession>A0A6A6JP89</accession>
<feature type="compositionally biased region" description="Basic and acidic residues" evidence="1">
    <location>
        <begin position="1"/>
        <end position="25"/>
    </location>
</feature>
<feature type="compositionally biased region" description="Basic and acidic residues" evidence="1">
    <location>
        <begin position="370"/>
        <end position="383"/>
    </location>
</feature>
<feature type="region of interest" description="Disordered" evidence="1">
    <location>
        <begin position="79"/>
        <end position="107"/>
    </location>
</feature>
<dbReference type="OrthoDB" id="3946700at2759"/>
<feature type="compositionally biased region" description="Polar residues" evidence="1">
    <location>
        <begin position="201"/>
        <end position="212"/>
    </location>
</feature>
<dbReference type="EMBL" id="ML986489">
    <property type="protein sequence ID" value="KAF2278084.1"/>
    <property type="molecule type" value="Genomic_DNA"/>
</dbReference>
<gene>
    <name evidence="2" type="ORF">EI97DRAFT_500281</name>
</gene>
<dbReference type="AlphaFoldDB" id="A0A6A6JP89"/>
<feature type="compositionally biased region" description="Basic and acidic residues" evidence="1">
    <location>
        <begin position="169"/>
        <end position="179"/>
    </location>
</feature>
<protein>
    <submittedName>
        <fullName evidence="2">Uncharacterized protein</fullName>
    </submittedName>
</protein>
<name>A0A6A6JP89_WESOR</name>
<sequence>MGLPRWRDVSPDAKEVTSNKVDRTAPARSPIRRRNATRQPRIHRDRAPQVQALENFIAGRLRQAESSRRFRLDASHVDVSAAAPPPPPPVPESTHYAAQGSDSARENQLRQAQAFLQRPLATTTTAAYTPNFAPAAAAAARNPARDGLDDALNWSPLDADIPDVDHVDPEEGHVDHGRDVASMPPLRRMGRRRIAHPPLPSSSLRESWSPATSVDGLGDRERSVSPVADHWDTFLSTVAPDPLAPSADSSFTSAAASASFSNSNPSSRAGSSNSASSSRTHLTVPSQRQSPPDEPMRVCDTDDSSSGSDFDEEEFDTVSFVPDEDRSGSTYRQVADEAATLERSQQRLRQLQREIRFGYRRLRRNNQQRESVEQQRRERERSARRLRPHHRAVTQRQLDERTGEVSRHLDGAEQTLSDESHEFIRRRVADYVPDMRVVNEAEGNEADARSNEQGVTPWAEVQTNLRDLRANIQESVGHSALAASQRV</sequence>
<feature type="region of interest" description="Disordered" evidence="1">
    <location>
        <begin position="366"/>
        <end position="407"/>
    </location>
</feature>
<organism evidence="2 3">
    <name type="scientific">Westerdykella ornata</name>
    <dbReference type="NCBI Taxonomy" id="318751"/>
    <lineage>
        <taxon>Eukaryota</taxon>
        <taxon>Fungi</taxon>
        <taxon>Dikarya</taxon>
        <taxon>Ascomycota</taxon>
        <taxon>Pezizomycotina</taxon>
        <taxon>Dothideomycetes</taxon>
        <taxon>Pleosporomycetidae</taxon>
        <taxon>Pleosporales</taxon>
        <taxon>Sporormiaceae</taxon>
        <taxon>Westerdykella</taxon>
    </lineage>
</organism>
<dbReference type="GeneID" id="54555829"/>
<evidence type="ECO:0000313" key="3">
    <source>
        <dbReference type="Proteomes" id="UP000800097"/>
    </source>
</evidence>
<feature type="compositionally biased region" description="Low complexity" evidence="1">
    <location>
        <begin position="257"/>
        <end position="280"/>
    </location>
</feature>
<evidence type="ECO:0000313" key="2">
    <source>
        <dbReference type="EMBL" id="KAF2278084.1"/>
    </source>
</evidence>
<feature type="compositionally biased region" description="Polar residues" evidence="1">
    <location>
        <begin position="281"/>
        <end position="290"/>
    </location>
</feature>
<feature type="compositionally biased region" description="Basic residues" evidence="1">
    <location>
        <begin position="30"/>
        <end position="44"/>
    </location>
</feature>
<proteinExistence type="predicted"/>
<dbReference type="RefSeq" id="XP_033655623.1">
    <property type="nucleotide sequence ID" value="XM_033802654.1"/>
</dbReference>
<evidence type="ECO:0000256" key="1">
    <source>
        <dbReference type="SAM" id="MobiDB-lite"/>
    </source>
</evidence>
<feature type="compositionally biased region" description="Basic and acidic residues" evidence="1">
    <location>
        <begin position="397"/>
        <end position="407"/>
    </location>
</feature>
<feature type="region of interest" description="Disordered" evidence="1">
    <location>
        <begin position="1"/>
        <end position="50"/>
    </location>
</feature>